<dbReference type="RefSeq" id="WP_050073760.1">
    <property type="nucleotide sequence ID" value="NZ_CPZJ01000010.1"/>
</dbReference>
<name>A0A0T9MCU6_YERIN</name>
<evidence type="ECO:0008006" key="3">
    <source>
        <dbReference type="Google" id="ProtNLM"/>
    </source>
</evidence>
<gene>
    <name evidence="1" type="ORF">ERS008530_02600</name>
</gene>
<evidence type="ECO:0000313" key="1">
    <source>
        <dbReference type="EMBL" id="CNF97196.1"/>
    </source>
</evidence>
<sequence>MYSPYLFARASELLSLREIAAAGTNVQKVLPILEPVNSDTSSLIRCLNVWNGDVVVILNPYQKDFSNHNNVTSLNQELQPVLAARNNIIVGVLVQPGLNIQDLINYINSNANHRIALIYDNSTLRDVDVTSLASIAAIDYHIVLNNSLPAHQFQLLPVMKVIIINDYFRKLARNADYNGPEPFTNSHLFVGNNYLGFGDYTITGRVFELGGGQPSAVAAHLVFKDLTNNNIWMKHFVSSNTQRGGADVATMFLDISDQITHFVPNNVSQFGTNIGLNHYYDCSQRRHSPGLGKNKQYQITHHISFMLDVLNGRI</sequence>
<evidence type="ECO:0000313" key="2">
    <source>
        <dbReference type="Proteomes" id="UP000038750"/>
    </source>
</evidence>
<reference evidence="1 2" key="1">
    <citation type="submission" date="2015-03" db="EMBL/GenBank/DDBJ databases">
        <authorList>
            <person name="Murphy D."/>
        </authorList>
    </citation>
    <scope>NUCLEOTIDE SEQUENCE [LARGE SCALE GENOMIC DNA]</scope>
    <source>
        <strain evidence="1 2">BR165/97</strain>
    </source>
</reference>
<accession>A0A0T9MCU6</accession>
<organism evidence="1 2">
    <name type="scientific">Yersinia intermedia</name>
    <dbReference type="NCBI Taxonomy" id="631"/>
    <lineage>
        <taxon>Bacteria</taxon>
        <taxon>Pseudomonadati</taxon>
        <taxon>Pseudomonadota</taxon>
        <taxon>Gammaproteobacteria</taxon>
        <taxon>Enterobacterales</taxon>
        <taxon>Yersiniaceae</taxon>
        <taxon>Yersinia</taxon>
    </lineage>
</organism>
<proteinExistence type="predicted"/>
<dbReference type="OrthoDB" id="8910160at2"/>
<dbReference type="NCBIfam" id="NF033831">
    <property type="entry name" value="sce7725_fam"/>
    <property type="match status" value="1"/>
</dbReference>
<dbReference type="Proteomes" id="UP000038750">
    <property type="component" value="Unassembled WGS sequence"/>
</dbReference>
<dbReference type="AlphaFoldDB" id="A0A0T9MCU6"/>
<dbReference type="InterPro" id="IPR047727">
    <property type="entry name" value="Sce7725-like"/>
</dbReference>
<protein>
    <recommendedName>
        <fullName evidence="3">Sce7725 family protein</fullName>
    </recommendedName>
</protein>
<dbReference type="EMBL" id="CPZJ01000010">
    <property type="protein sequence ID" value="CNF97196.1"/>
    <property type="molecule type" value="Genomic_DNA"/>
</dbReference>